<dbReference type="PANTHER" id="PTHR33395">
    <property type="entry name" value="TRANSCRIPTASE, PUTATIVE-RELATED-RELATED"/>
    <property type="match status" value="1"/>
</dbReference>
<proteinExistence type="predicted"/>
<dbReference type="PANTHER" id="PTHR33395:SF22">
    <property type="entry name" value="REVERSE TRANSCRIPTASE DOMAIN-CONTAINING PROTEIN"/>
    <property type="match status" value="1"/>
</dbReference>
<reference evidence="1" key="2">
    <citation type="journal article" date="2018" name="Environ. Sci. Technol.">
        <title>The Toxicogenome of Hyalella azteca: A Model for Sediment Ecotoxicology and Evolutionary Toxicology.</title>
        <authorList>
            <person name="Poynton H.C."/>
            <person name="Hasenbein S."/>
            <person name="Benoit J.B."/>
            <person name="Sepulveda M.S."/>
            <person name="Poelchau M.F."/>
            <person name="Hughes D.S.T."/>
            <person name="Murali S.C."/>
            <person name="Chen S."/>
            <person name="Glastad K.M."/>
            <person name="Goodisman M.A.D."/>
            <person name="Werren J.H."/>
            <person name="Vineis J.H."/>
            <person name="Bowen J.L."/>
            <person name="Friedrich M."/>
            <person name="Jones J."/>
            <person name="Robertson H.M."/>
            <person name="Feyereisen R."/>
            <person name="Mechler-Hickson A."/>
            <person name="Mathers N."/>
            <person name="Lee C.E."/>
            <person name="Colbourne J.K."/>
            <person name="Biales A."/>
            <person name="Johnston J.S."/>
            <person name="Wellborn G.A."/>
            <person name="Rosendale A.J."/>
            <person name="Cridge A.G."/>
            <person name="Munoz-Torres M.C."/>
            <person name="Bain P.A."/>
            <person name="Manny A.R."/>
            <person name="Major K.M."/>
            <person name="Lambert F.N."/>
            <person name="Vulpe C.D."/>
            <person name="Tuck P."/>
            <person name="Blalock B.J."/>
            <person name="Lin Y.Y."/>
            <person name="Smith M.E."/>
            <person name="Ochoa-Acuna H."/>
            <person name="Chen M.M."/>
            <person name="Childers C.P."/>
            <person name="Qu J."/>
            <person name="Dugan S."/>
            <person name="Lee S.L."/>
            <person name="Chao H."/>
            <person name="Dinh H."/>
            <person name="Han Y."/>
            <person name="Doddapaneni H."/>
            <person name="Worley K.C."/>
            <person name="Muzny D.M."/>
            <person name="Gibbs R.A."/>
            <person name="Richards S."/>
        </authorList>
    </citation>
    <scope>NUCLEOTIDE SEQUENCE</scope>
    <source>
        <strain evidence="1">HAZT.00-mixed</strain>
        <tissue evidence="1">Whole organism</tissue>
    </source>
</reference>
<accession>A0A6A0H0Q7</accession>
<organism evidence="1">
    <name type="scientific">Hyalella azteca</name>
    <name type="common">Amphipod</name>
    <dbReference type="NCBI Taxonomy" id="294128"/>
    <lineage>
        <taxon>Eukaryota</taxon>
        <taxon>Metazoa</taxon>
        <taxon>Ecdysozoa</taxon>
        <taxon>Arthropoda</taxon>
        <taxon>Crustacea</taxon>
        <taxon>Multicrustacea</taxon>
        <taxon>Malacostraca</taxon>
        <taxon>Eumalacostraca</taxon>
        <taxon>Peracarida</taxon>
        <taxon>Amphipoda</taxon>
        <taxon>Senticaudata</taxon>
        <taxon>Talitrida</taxon>
        <taxon>Talitroidea</taxon>
        <taxon>Hyalellidae</taxon>
        <taxon>Hyalella</taxon>
    </lineage>
</organism>
<dbReference type="AlphaFoldDB" id="A0A6A0H0Q7"/>
<protein>
    <recommendedName>
        <fullName evidence="2">Endonuclease/exonuclease/phosphatase domain-containing protein</fullName>
    </recommendedName>
</protein>
<evidence type="ECO:0008006" key="2">
    <source>
        <dbReference type="Google" id="ProtNLM"/>
    </source>
</evidence>
<reference evidence="1" key="3">
    <citation type="submission" date="2019-06" db="EMBL/GenBank/DDBJ databases">
        <authorList>
            <person name="Poynton C."/>
            <person name="Hasenbein S."/>
            <person name="Benoit J.B."/>
            <person name="Sepulveda M.S."/>
            <person name="Poelchau M.F."/>
            <person name="Murali S.C."/>
            <person name="Chen S."/>
            <person name="Glastad K.M."/>
            <person name="Werren J.H."/>
            <person name="Vineis J.H."/>
            <person name="Bowen J.L."/>
            <person name="Friedrich M."/>
            <person name="Jones J."/>
            <person name="Robertson H.M."/>
            <person name="Feyereisen R."/>
            <person name="Mechler-Hickson A."/>
            <person name="Mathers N."/>
            <person name="Lee C.E."/>
            <person name="Colbourne J.K."/>
            <person name="Biales A."/>
            <person name="Johnston J.S."/>
            <person name="Wellborn G.A."/>
            <person name="Rosendale A.J."/>
            <person name="Cridge A.G."/>
            <person name="Munoz-Torres M.C."/>
            <person name="Bain P.A."/>
            <person name="Manny A.R."/>
            <person name="Major K.M."/>
            <person name="Lambert F.N."/>
            <person name="Vulpe C.D."/>
            <person name="Tuck P."/>
            <person name="Blalock B.J."/>
            <person name="Lin Y.-Y."/>
            <person name="Smith M.E."/>
            <person name="Ochoa-Acuna H."/>
            <person name="Chen M.-J.M."/>
            <person name="Childers C.P."/>
            <person name="Qu J."/>
            <person name="Dugan S."/>
            <person name="Lee S.L."/>
            <person name="Chao H."/>
            <person name="Dinh H."/>
            <person name="Han Y."/>
            <person name="Doddapaneni H."/>
            <person name="Worley K.C."/>
            <person name="Muzny D.M."/>
            <person name="Gibbs R.A."/>
            <person name="Richards S."/>
        </authorList>
    </citation>
    <scope>NUCLEOTIDE SEQUENCE</scope>
    <source>
        <strain evidence="1">HAZT.00-mixed</strain>
        <tissue evidence="1">Whole organism</tissue>
    </source>
</reference>
<dbReference type="GO" id="GO:0007508">
    <property type="term" value="P:larval heart development"/>
    <property type="evidence" value="ECO:0007669"/>
    <property type="project" value="TreeGrafter"/>
</dbReference>
<evidence type="ECO:0000313" key="1">
    <source>
        <dbReference type="EMBL" id="KAA0194537.1"/>
    </source>
</evidence>
<dbReference type="GO" id="GO:0031012">
    <property type="term" value="C:extracellular matrix"/>
    <property type="evidence" value="ECO:0007669"/>
    <property type="project" value="TreeGrafter"/>
</dbReference>
<dbReference type="GO" id="GO:0061343">
    <property type="term" value="P:cell adhesion involved in heart morphogenesis"/>
    <property type="evidence" value="ECO:0007669"/>
    <property type="project" value="TreeGrafter"/>
</dbReference>
<dbReference type="OrthoDB" id="6382830at2759"/>
<dbReference type="EMBL" id="JQDR03010249">
    <property type="protein sequence ID" value="KAA0194537.1"/>
    <property type="molecule type" value="Genomic_DNA"/>
</dbReference>
<reference evidence="1" key="1">
    <citation type="submission" date="2014-08" db="EMBL/GenBank/DDBJ databases">
        <authorList>
            <person name="Murali S."/>
            <person name="Richards S."/>
            <person name="Bandaranaike D."/>
            <person name="Bellair M."/>
            <person name="Blankenburg K."/>
            <person name="Chao H."/>
            <person name="Dinh H."/>
            <person name="Doddapaneni H."/>
            <person name="Dugan-Rocha S."/>
            <person name="Elkadiri S."/>
            <person name="Gnanaolivu R."/>
            <person name="Hughes D."/>
            <person name="Lee S."/>
            <person name="Li M."/>
            <person name="Ming W."/>
            <person name="Munidasa M."/>
            <person name="Muniz J."/>
            <person name="Nguyen L."/>
            <person name="Osuji N."/>
            <person name="Pu L.-L."/>
            <person name="Puazo M."/>
            <person name="Skinner E."/>
            <person name="Qu C."/>
            <person name="Quiroz J."/>
            <person name="Raj R."/>
            <person name="Weissenberger G."/>
            <person name="Xin Y."/>
            <person name="Zou X."/>
            <person name="Han Y."/>
            <person name="Worley K."/>
            <person name="Muzny D."/>
            <person name="Gibbs R."/>
        </authorList>
    </citation>
    <scope>NUCLEOTIDE SEQUENCE</scope>
    <source>
        <strain evidence="1">HAZT.00-mixed</strain>
        <tissue evidence="1">Whole organism</tissue>
    </source>
</reference>
<gene>
    <name evidence="1" type="ORF">HAZT_HAZT004541</name>
</gene>
<name>A0A6A0H0Q7_HYAAZ</name>
<dbReference type="Proteomes" id="UP000711488">
    <property type="component" value="Unassembled WGS sequence"/>
</dbReference>
<sequence length="338" mass="38159">MRCYVRQPKSTQSVQSFWETSTTLAEILWDQEKSSAGQDHLATRFLSACRDAFLVQLQSEPTRSRVGQTPSLIDLVLTSDEDIVCEIQTTAGLGKSDHAVLVIGFNFAAPQTTPPPRFNFAKADIDSIVIDLGRVEWGSELSGLNSDATWCKIRDSINSAVNVHVPKTKAGSRNRKKWMDRDTLVAVKKKHQLYRKWLESRSGQDYLYWRKSSNQAGKACRKAQRKLEKTIADNARNNPKGFWSYVKCKTSTRSGVADLKRGDGTKTSNNREKADILNALFESVFAVEPDGLLPDPPAATLREELVDFDFSVEKVWKLRFPNSTLPRRRARMISTHSY</sequence>
<comment type="caution">
    <text evidence="1">The sequence shown here is derived from an EMBL/GenBank/DDBJ whole genome shotgun (WGS) entry which is preliminary data.</text>
</comment>